<sequence length="94" mass="10903">MQSWQKMISLQRLNRRTLNRYSLVKIRGLILLPVEITQAVRYLSKKYPMATVLLYGSYAVNLHTANSDMDLIVFTNISKATHETSEFNFHLLDA</sequence>
<dbReference type="Proteomes" id="UP000229340">
    <property type="component" value="Plasmid pNP7-3"/>
</dbReference>
<dbReference type="Pfam" id="PF01909">
    <property type="entry name" value="NTP_transf_2"/>
    <property type="match status" value="1"/>
</dbReference>
<geneLocation type="plasmid" evidence="3">
    <name>pnp7-3</name>
</geneLocation>
<gene>
    <name evidence="2" type="ORF">NP7_11420</name>
</gene>
<evidence type="ECO:0000259" key="1">
    <source>
        <dbReference type="Pfam" id="PF01909"/>
    </source>
</evidence>
<name>A0A2D2LY51_FAUOS</name>
<evidence type="ECO:0000313" key="2">
    <source>
        <dbReference type="EMBL" id="ATR79961.1"/>
    </source>
</evidence>
<reference evidence="3" key="1">
    <citation type="submission" date="2017-10" db="EMBL/GenBank/DDBJ databases">
        <title>Complete genome sequence of Moraxella osloensis NP7 isolated from human skin.</title>
        <authorList>
            <person name="Lee K."/>
            <person name="Lim J.Y."/>
            <person name="Hwang I."/>
        </authorList>
    </citation>
    <scope>NUCLEOTIDE SEQUENCE [LARGE SCALE GENOMIC DNA]</scope>
    <source>
        <strain evidence="3">NP7</strain>
        <plasmid evidence="3">pnp7-3</plasmid>
    </source>
</reference>
<organism evidence="2 3">
    <name type="scientific">Faucicola osloensis</name>
    <name type="common">Moraxella osloensis</name>
    <dbReference type="NCBI Taxonomy" id="34062"/>
    <lineage>
        <taxon>Bacteria</taxon>
        <taxon>Pseudomonadati</taxon>
        <taxon>Pseudomonadota</taxon>
        <taxon>Gammaproteobacteria</taxon>
        <taxon>Moraxellales</taxon>
        <taxon>Moraxellaceae</taxon>
        <taxon>Faucicola</taxon>
    </lineage>
</organism>
<dbReference type="SUPFAM" id="SSF81301">
    <property type="entry name" value="Nucleotidyltransferase"/>
    <property type="match status" value="1"/>
</dbReference>
<evidence type="ECO:0000313" key="3">
    <source>
        <dbReference type="Proteomes" id="UP000229340"/>
    </source>
</evidence>
<feature type="domain" description="Polymerase nucleotidyl transferase" evidence="1">
    <location>
        <begin position="38"/>
        <end position="78"/>
    </location>
</feature>
<dbReference type="GO" id="GO:0016779">
    <property type="term" value="F:nucleotidyltransferase activity"/>
    <property type="evidence" value="ECO:0007669"/>
    <property type="project" value="InterPro"/>
</dbReference>
<dbReference type="InterPro" id="IPR002934">
    <property type="entry name" value="Polymerase_NTP_transf_dom"/>
</dbReference>
<dbReference type="AlphaFoldDB" id="A0A2D2LY51"/>
<protein>
    <recommendedName>
        <fullName evidence="1">Polymerase nucleotidyl transferase domain-containing protein</fullName>
    </recommendedName>
</protein>
<accession>A0A2D2LY51</accession>
<proteinExistence type="predicted"/>
<keyword evidence="2" id="KW-0614">Plasmid</keyword>
<dbReference type="EMBL" id="CP024446">
    <property type="protein sequence ID" value="ATR79961.1"/>
    <property type="molecule type" value="Genomic_DNA"/>
</dbReference>
<dbReference type="Gene3D" id="3.30.460.10">
    <property type="entry name" value="Beta Polymerase, domain 2"/>
    <property type="match status" value="1"/>
</dbReference>
<dbReference type="InterPro" id="IPR043519">
    <property type="entry name" value="NT_sf"/>
</dbReference>